<keyword evidence="1" id="KW-0812">Transmembrane</keyword>
<keyword evidence="3" id="KW-1185">Reference proteome</keyword>
<name>A0ABU2H6W2_9ACTN</name>
<dbReference type="Pfam" id="PF17197">
    <property type="entry name" value="DUF5134"/>
    <property type="match status" value="1"/>
</dbReference>
<sequence length="167" mass="17685">MAIGTAVHLVLGVVGFGFSLVPLLVRLRGPVLDWALHGVMAMAMGIMAALGMTGPTRLPLVALLLVAAAWAWYQLPRRHEWLHVVADLATMAFLVLLAPGTDGPDPADTHVHHAGAAGENVGVVAVLIFWGVVHVCCRAQVHSRPHRRDAICSLGMIAAMGAMLLML</sequence>
<protein>
    <submittedName>
        <fullName evidence="2">DUF5134 domain-containing protein</fullName>
    </submittedName>
</protein>
<keyword evidence="1" id="KW-1133">Transmembrane helix</keyword>
<feature type="transmembrane region" description="Helical" evidence="1">
    <location>
        <begin position="6"/>
        <end position="27"/>
    </location>
</feature>
<keyword evidence="1" id="KW-0472">Membrane</keyword>
<organism evidence="2 3">
    <name type="scientific">Lipingzhangella rawalii</name>
    <dbReference type="NCBI Taxonomy" id="2055835"/>
    <lineage>
        <taxon>Bacteria</taxon>
        <taxon>Bacillati</taxon>
        <taxon>Actinomycetota</taxon>
        <taxon>Actinomycetes</taxon>
        <taxon>Streptosporangiales</taxon>
        <taxon>Nocardiopsidaceae</taxon>
        <taxon>Lipingzhangella</taxon>
    </lineage>
</organism>
<proteinExistence type="predicted"/>
<reference evidence="3" key="1">
    <citation type="submission" date="2023-07" db="EMBL/GenBank/DDBJ databases">
        <title>Novel species in the genus Lipingzhangella isolated from Sambhar Salt Lake.</title>
        <authorList>
            <person name="Jiya N."/>
            <person name="Kajale S."/>
            <person name="Sharma A."/>
        </authorList>
    </citation>
    <scope>NUCLEOTIDE SEQUENCE [LARGE SCALE GENOMIC DNA]</scope>
    <source>
        <strain evidence="3">LS1_29</strain>
    </source>
</reference>
<dbReference type="Proteomes" id="UP001250214">
    <property type="component" value="Unassembled WGS sequence"/>
</dbReference>
<evidence type="ECO:0000256" key="1">
    <source>
        <dbReference type="SAM" id="Phobius"/>
    </source>
</evidence>
<dbReference type="EMBL" id="JAVLVT010000005">
    <property type="protein sequence ID" value="MDS1271049.1"/>
    <property type="molecule type" value="Genomic_DNA"/>
</dbReference>
<evidence type="ECO:0000313" key="2">
    <source>
        <dbReference type="EMBL" id="MDS1271049.1"/>
    </source>
</evidence>
<evidence type="ECO:0000313" key="3">
    <source>
        <dbReference type="Proteomes" id="UP001250214"/>
    </source>
</evidence>
<dbReference type="InterPro" id="IPR033458">
    <property type="entry name" value="DUF5134"/>
</dbReference>
<gene>
    <name evidence="2" type="ORF">RIF23_12140</name>
</gene>
<feature type="transmembrane region" description="Helical" evidence="1">
    <location>
        <begin position="149"/>
        <end position="166"/>
    </location>
</feature>
<feature type="transmembrane region" description="Helical" evidence="1">
    <location>
        <begin position="120"/>
        <end position="137"/>
    </location>
</feature>
<comment type="caution">
    <text evidence="2">The sequence shown here is derived from an EMBL/GenBank/DDBJ whole genome shotgun (WGS) entry which is preliminary data.</text>
</comment>
<feature type="transmembrane region" description="Helical" evidence="1">
    <location>
        <begin position="82"/>
        <end position="100"/>
    </location>
</feature>
<accession>A0ABU2H6W2</accession>